<reference evidence="1 2" key="1">
    <citation type="journal article" date="2014" name="Virol. J.">
        <title>Samba virus: a novel mimivirus from a giant rain forest, the Brazilian Amazon.</title>
        <authorList>
            <person name="Campos R.K."/>
            <person name="Boratto P.V."/>
            <person name="Assis F.L."/>
            <person name="Aguiar E.R."/>
            <person name="Silva L.C."/>
            <person name="Albarnaz J.D."/>
            <person name="Dornas F.P."/>
            <person name="Trindade G.S."/>
            <person name="Ferreira P.P."/>
            <person name="Marques J.T."/>
            <person name="Robert C."/>
            <person name="Raoult D."/>
            <person name="Kroon E.G."/>
            <person name="La Scola B."/>
            <person name="Abrahao J.S."/>
        </authorList>
    </citation>
    <scope>NUCLEOTIDE SEQUENCE [LARGE SCALE GENOMIC DNA]</scope>
</reference>
<accession>A0A140E1B1</accession>
<dbReference type="SMR" id="A0A140E1B1"/>
<evidence type="ECO:0000313" key="2">
    <source>
        <dbReference type="Proteomes" id="UP000240935"/>
    </source>
</evidence>
<sequence length="413" mass="49283">MEKYTVCLCGDCINKKNFLKHCQVIDNNCYIAISNELVDIKFDEYIEHGEFFGEKFYQKSHCIMIDFENILKFNSFMADNKLFTVISHCETPCNYSRFVINYLEYITKNNIINHIKYFLKNDYFNNIRWNCHLREKIFKYSNVSTIRSCLKYLPIEYIGEYFSYSLFRGDNIILDYLVDKIKIYLTSYFTGKKYKGNMFKITNKDKLIDISNIYTRLYNIIYYNKKNENIIEIYNQIINRFQELLESQENINVKKKLIFKHNELKLKLTYNEKVKNRLLGNILVYLNGKPSLIVKQLLMDGVNIHTINRDNGFTFLDYFIKIIIKKKNLDLLDILFEMKLIDQSKLNLILEKSIPPIDFKNDTELEIDKNFIRELSGYGADVDKCFDELIKTAKYYNNNKLVGYLKNLGDDLM</sequence>
<dbReference type="Proteomes" id="UP000240935">
    <property type="component" value="Segment"/>
</dbReference>
<proteinExistence type="predicted"/>
<organism evidence="1 2">
    <name type="scientific">Samba virus</name>
    <dbReference type="NCBI Taxonomy" id="1461100"/>
    <lineage>
        <taxon>Viruses</taxon>
        <taxon>Varidnaviria</taxon>
        <taxon>Bamfordvirae</taxon>
        <taxon>Nucleocytoviricota</taxon>
        <taxon>Megaviricetes</taxon>
        <taxon>Imitervirales</taxon>
        <taxon>Mimiviridae</taxon>
        <taxon>Megamimivirinae</taxon>
        <taxon>Mimivirus</taxon>
        <taxon>Mimivirus bradfordmassiliense</taxon>
    </lineage>
</organism>
<evidence type="ECO:0000313" key="1">
    <source>
        <dbReference type="EMBL" id="AMK62086.1"/>
    </source>
</evidence>
<protein>
    <submittedName>
        <fullName evidence="1">Uncharacterized protein</fullName>
    </submittedName>
</protein>
<name>A0A140E1B1_MIMIV</name>
<dbReference type="EMBL" id="KF959826">
    <property type="protein sequence ID" value="AMK62086.1"/>
    <property type="molecule type" value="Genomic_DNA"/>
</dbReference>